<dbReference type="Pfam" id="PF08885">
    <property type="entry name" value="GSCFA"/>
    <property type="match status" value="1"/>
</dbReference>
<dbReference type="AlphaFoldDB" id="A0A327RDX9"/>
<feature type="domain" description="GSCFA" evidence="1">
    <location>
        <begin position="22"/>
        <end position="263"/>
    </location>
</feature>
<evidence type="ECO:0000313" key="3">
    <source>
        <dbReference type="Proteomes" id="UP000248703"/>
    </source>
</evidence>
<sequence>MEFQTEIKLKKQKDNLIDYHSKILLLGSCFSENIGETFQYYKFQNYINPYGVLFHPKAIETLVSNALNGKKYTENDVFLNNEQFYCYDAHSRLSNTTKSLVLHQLNAALQKTNHYLKHATHIVITLGTAWVYRLQDTKQIVANCHKMPQKQFDKELLSVQDVVVSLQSITNQIHQVNPKVNVIFTVSPVRHIKDGFVENTQSKSHLITAIHQFLNNQSSIDKYQSYYFPAFEIMMDQLRDYRFYKEDMIHPNKIAIQYIWERFKQVWISESTEEIIDEVAYVQKGLQHKPFNPNSEAHLNFIEQIKSKQHILSKKFPHIKF</sequence>
<evidence type="ECO:0000313" key="2">
    <source>
        <dbReference type="EMBL" id="RAJ15206.1"/>
    </source>
</evidence>
<organism evidence="2 3">
    <name type="scientific">Olleya aquimaris</name>
    <dbReference type="NCBI Taxonomy" id="639310"/>
    <lineage>
        <taxon>Bacteria</taxon>
        <taxon>Pseudomonadati</taxon>
        <taxon>Bacteroidota</taxon>
        <taxon>Flavobacteriia</taxon>
        <taxon>Flavobacteriales</taxon>
        <taxon>Flavobacteriaceae</taxon>
    </lineage>
</organism>
<dbReference type="Proteomes" id="UP000248703">
    <property type="component" value="Unassembled WGS sequence"/>
</dbReference>
<dbReference type="OrthoDB" id="9807687at2"/>
<keyword evidence="3" id="KW-1185">Reference proteome</keyword>
<dbReference type="InterPro" id="IPR036514">
    <property type="entry name" value="SGNH_hydro_sf"/>
</dbReference>
<accession>A0A327RDX9</accession>
<proteinExistence type="predicted"/>
<dbReference type="GO" id="GO:0016788">
    <property type="term" value="F:hydrolase activity, acting on ester bonds"/>
    <property type="evidence" value="ECO:0007669"/>
    <property type="project" value="UniProtKB-ARBA"/>
</dbReference>
<dbReference type="SUPFAM" id="SSF52266">
    <property type="entry name" value="SGNH hydrolase"/>
    <property type="match status" value="1"/>
</dbReference>
<dbReference type="Gene3D" id="3.40.50.1110">
    <property type="entry name" value="SGNH hydrolase"/>
    <property type="match status" value="1"/>
</dbReference>
<dbReference type="RefSeq" id="WP_111659872.1">
    <property type="nucleotide sequence ID" value="NZ_QLLO01000004.1"/>
</dbReference>
<name>A0A327RDX9_9FLAO</name>
<dbReference type="EMBL" id="QLLO01000004">
    <property type="protein sequence ID" value="RAJ15206.1"/>
    <property type="molecule type" value="Genomic_DNA"/>
</dbReference>
<protein>
    <submittedName>
        <fullName evidence="2">GSCFA family protein</fullName>
    </submittedName>
</protein>
<reference evidence="2 3" key="1">
    <citation type="submission" date="2018-06" db="EMBL/GenBank/DDBJ databases">
        <title>Genomic Encyclopedia of Archaeal and Bacterial Type Strains, Phase II (KMG-II): from individual species to whole genera.</title>
        <authorList>
            <person name="Goeker M."/>
        </authorList>
    </citation>
    <scope>NUCLEOTIDE SEQUENCE [LARGE SCALE GENOMIC DNA]</scope>
    <source>
        <strain evidence="2 3">DSM 24464</strain>
    </source>
</reference>
<gene>
    <name evidence="2" type="ORF">LY08_01559</name>
</gene>
<evidence type="ECO:0000259" key="1">
    <source>
        <dbReference type="Pfam" id="PF08885"/>
    </source>
</evidence>
<comment type="caution">
    <text evidence="2">The sequence shown here is derived from an EMBL/GenBank/DDBJ whole genome shotgun (WGS) entry which is preliminary data.</text>
</comment>
<dbReference type="InterPro" id="IPR014982">
    <property type="entry name" value="GSCFA"/>
</dbReference>